<sequence length="89" mass="9934">MTAELVALCLPQTPSLRGVQRRSNPDCLCGDILDCFAALAMTPRGILHRDNLRQRLRMNVIDLAARFASELCDLITLAKERVQGRPDLD</sequence>
<evidence type="ECO:0000313" key="2">
    <source>
        <dbReference type="Proteomes" id="UP001431010"/>
    </source>
</evidence>
<name>A0ABY3R8G7_9BRAD</name>
<dbReference type="EMBL" id="CP088156">
    <property type="protein sequence ID" value="UFZ03593.1"/>
    <property type="molecule type" value="Genomic_DNA"/>
</dbReference>
<protein>
    <submittedName>
        <fullName evidence="1">Uncharacterized protein</fullName>
    </submittedName>
</protein>
<reference evidence="1" key="1">
    <citation type="journal article" date="2024" name="Antonie Van Leeuwenhoek">
        <title>Bradyrhizobium ontarionense sp. nov., a novel bacterial symbiont isolated from Aeschynomene indica (Indian jointvetch), harbours photosynthesis, nitrogen fixation and nitrous oxide (N2O) reductase genes.</title>
        <authorList>
            <person name="Bromfield E.S.P."/>
            <person name="Cloutier S."/>
        </authorList>
    </citation>
    <scope>NUCLEOTIDE SEQUENCE</scope>
    <source>
        <strain evidence="1">A19</strain>
    </source>
</reference>
<accession>A0ABY3R8G7</accession>
<keyword evidence="2" id="KW-1185">Reference proteome</keyword>
<organism evidence="1 2">
    <name type="scientific">Bradyrhizobium ontarionense</name>
    <dbReference type="NCBI Taxonomy" id="2898149"/>
    <lineage>
        <taxon>Bacteria</taxon>
        <taxon>Pseudomonadati</taxon>
        <taxon>Pseudomonadota</taxon>
        <taxon>Alphaproteobacteria</taxon>
        <taxon>Hyphomicrobiales</taxon>
        <taxon>Nitrobacteraceae</taxon>
        <taxon>Bradyrhizobium</taxon>
    </lineage>
</organism>
<dbReference type="RefSeq" id="WP_231319610.1">
    <property type="nucleotide sequence ID" value="NZ_CP088156.1"/>
</dbReference>
<gene>
    <name evidence="1" type="ORF">LQG66_30955</name>
</gene>
<evidence type="ECO:0000313" key="1">
    <source>
        <dbReference type="EMBL" id="UFZ03593.1"/>
    </source>
</evidence>
<dbReference type="Proteomes" id="UP001431010">
    <property type="component" value="Chromosome"/>
</dbReference>
<proteinExistence type="predicted"/>